<evidence type="ECO:0000313" key="2">
    <source>
        <dbReference type="EMBL" id="JAH70442.1"/>
    </source>
</evidence>
<reference evidence="2" key="2">
    <citation type="journal article" date="2015" name="Fish Shellfish Immunol.">
        <title>Early steps in the European eel (Anguilla anguilla)-Vibrio vulnificus interaction in the gills: Role of the RtxA13 toxin.</title>
        <authorList>
            <person name="Callol A."/>
            <person name="Pajuelo D."/>
            <person name="Ebbesson L."/>
            <person name="Teles M."/>
            <person name="MacKenzie S."/>
            <person name="Amaro C."/>
        </authorList>
    </citation>
    <scope>NUCLEOTIDE SEQUENCE</scope>
</reference>
<name>A0A0E9UXA5_ANGAN</name>
<reference evidence="2" key="1">
    <citation type="submission" date="2014-11" db="EMBL/GenBank/DDBJ databases">
        <authorList>
            <person name="Amaro Gonzalez C."/>
        </authorList>
    </citation>
    <scope>NUCLEOTIDE SEQUENCE</scope>
</reference>
<evidence type="ECO:0000256" key="1">
    <source>
        <dbReference type="SAM" id="Phobius"/>
    </source>
</evidence>
<sequence>MCQCVRFEAELHCARLVVLLQLHAVKGFFFCLLFFCSSHPHPTVMPCDNSSMGTGLCHNVTLPAAWCF</sequence>
<dbReference type="EMBL" id="GBXM01038135">
    <property type="protein sequence ID" value="JAH70442.1"/>
    <property type="molecule type" value="Transcribed_RNA"/>
</dbReference>
<dbReference type="AlphaFoldDB" id="A0A0E9UXA5"/>
<keyword evidence="1" id="KW-0812">Transmembrane</keyword>
<proteinExistence type="predicted"/>
<keyword evidence="1" id="KW-0472">Membrane</keyword>
<protein>
    <submittedName>
        <fullName evidence="2">Uncharacterized protein</fullName>
    </submittedName>
</protein>
<feature type="transmembrane region" description="Helical" evidence="1">
    <location>
        <begin position="16"/>
        <end position="35"/>
    </location>
</feature>
<keyword evidence="1" id="KW-1133">Transmembrane helix</keyword>
<organism evidence="2">
    <name type="scientific">Anguilla anguilla</name>
    <name type="common">European freshwater eel</name>
    <name type="synonym">Muraena anguilla</name>
    <dbReference type="NCBI Taxonomy" id="7936"/>
    <lineage>
        <taxon>Eukaryota</taxon>
        <taxon>Metazoa</taxon>
        <taxon>Chordata</taxon>
        <taxon>Craniata</taxon>
        <taxon>Vertebrata</taxon>
        <taxon>Euteleostomi</taxon>
        <taxon>Actinopterygii</taxon>
        <taxon>Neopterygii</taxon>
        <taxon>Teleostei</taxon>
        <taxon>Anguilliformes</taxon>
        <taxon>Anguillidae</taxon>
        <taxon>Anguilla</taxon>
    </lineage>
</organism>
<accession>A0A0E9UXA5</accession>